<feature type="chain" id="PRO_5008105388" description="Pectate lyase superfamily protein domain-containing protein" evidence="1">
    <location>
        <begin position="24"/>
        <end position="585"/>
    </location>
</feature>
<organism evidence="2 3">
    <name type="scientific">Methylobacterium platani</name>
    <dbReference type="NCBI Taxonomy" id="427683"/>
    <lineage>
        <taxon>Bacteria</taxon>
        <taxon>Pseudomonadati</taxon>
        <taxon>Pseudomonadota</taxon>
        <taxon>Alphaproteobacteria</taxon>
        <taxon>Hyphomicrobiales</taxon>
        <taxon>Methylobacteriaceae</taxon>
        <taxon>Methylobacterium</taxon>
    </lineage>
</organism>
<dbReference type="EMBL" id="LWHQ01000097">
    <property type="protein sequence ID" value="OAS13312.1"/>
    <property type="molecule type" value="Genomic_DNA"/>
</dbReference>
<evidence type="ECO:0008006" key="4">
    <source>
        <dbReference type="Google" id="ProtNLM"/>
    </source>
</evidence>
<sequence length="585" mass="59697">MLTRTLSRIAVALALALPAPALAQGQAPLVPVPNRSANDNSAAPANTRYVDSAAQALRDAIQARAPIANPTFSGTVTVPGTVAAGTLLGDGSGAGVTATGAAAAQTLGGWFSSVVFGTPTVTALRAFNRLFVAPRTVMYVSGHAAPGDGGGGPFIWAAASTLPDDGGTIINPTGNTGAGRWLRLDVTRIWVSYFGAQCDGKADDTSAFQAAFAAAVNRLRPVEVPAGTCLVSGLSYTVGSYAGQFAIRGAGRNLTRIRQISDAAAAPVLTIGSPTAKILTANIEIRGITFDGNNRRQPAVVSYDLVRSFVWDVLFTGGSAGYVSYGGIGNTIYADALDNDVGGRIVPFASLAGGGWPNHIRWSGALAHNARWGLDVDGGRNLVCDTCDIEANGTKLGEATGGVRVGPAMGAEVAGVGSATASPGLTLRSPWFERNAGEADVVLQSGRNLIDSGVFSSPADMATHDIHAVGGVYTVTNSRAQFPKTANIRDEAGVEPGSVVDGGAFPSLDVSRATHVRTAGVEYVSVPFSAGNGLQVAGGTFRVLSPSTPASATAPCAAGTMTWDAGYAYVCVATNTWKRSPLATW</sequence>
<proteinExistence type="predicted"/>
<name>A0A179RWQ4_9HYPH</name>
<evidence type="ECO:0000256" key="1">
    <source>
        <dbReference type="SAM" id="SignalP"/>
    </source>
</evidence>
<dbReference type="InterPro" id="IPR012334">
    <property type="entry name" value="Pectin_lyas_fold"/>
</dbReference>
<evidence type="ECO:0000313" key="2">
    <source>
        <dbReference type="EMBL" id="OAS13312.1"/>
    </source>
</evidence>
<evidence type="ECO:0000313" key="3">
    <source>
        <dbReference type="Proteomes" id="UP000078316"/>
    </source>
</evidence>
<dbReference type="RefSeq" id="WP_048434549.1">
    <property type="nucleotide sequence ID" value="NZ_LWHQ01000097.1"/>
</dbReference>
<dbReference type="SUPFAM" id="SSF51126">
    <property type="entry name" value="Pectin lyase-like"/>
    <property type="match status" value="1"/>
</dbReference>
<keyword evidence="1" id="KW-0732">Signal</keyword>
<reference evidence="2 3" key="1">
    <citation type="submission" date="2016-04" db="EMBL/GenBank/DDBJ databases">
        <authorList>
            <person name="Evans L.H."/>
            <person name="Alamgir A."/>
            <person name="Owens N."/>
            <person name="Weber N.D."/>
            <person name="Virtaneva K."/>
            <person name="Barbian K."/>
            <person name="Babar A."/>
            <person name="Rosenke K."/>
        </authorList>
    </citation>
    <scope>NUCLEOTIDE SEQUENCE [LARGE SCALE GENOMIC DNA]</scope>
    <source>
        <strain evidence="2 3">PMB02</strain>
    </source>
</reference>
<accession>A0A179RWQ4</accession>
<dbReference type="STRING" id="427683.A5481_31115"/>
<dbReference type="InterPro" id="IPR011050">
    <property type="entry name" value="Pectin_lyase_fold/virulence"/>
</dbReference>
<dbReference type="Gene3D" id="2.160.20.10">
    <property type="entry name" value="Single-stranded right-handed beta-helix, Pectin lyase-like"/>
    <property type="match status" value="1"/>
</dbReference>
<comment type="caution">
    <text evidence="2">The sequence shown here is derived from an EMBL/GenBank/DDBJ whole genome shotgun (WGS) entry which is preliminary data.</text>
</comment>
<dbReference type="AlphaFoldDB" id="A0A179RWQ4"/>
<gene>
    <name evidence="2" type="ORF">A5481_31115</name>
</gene>
<feature type="signal peptide" evidence="1">
    <location>
        <begin position="1"/>
        <end position="23"/>
    </location>
</feature>
<dbReference type="Proteomes" id="UP000078316">
    <property type="component" value="Unassembled WGS sequence"/>
</dbReference>
<dbReference type="OrthoDB" id="9788772at2"/>
<protein>
    <recommendedName>
        <fullName evidence="4">Pectate lyase superfamily protein domain-containing protein</fullName>
    </recommendedName>
</protein>